<dbReference type="SUPFAM" id="SSF48452">
    <property type="entry name" value="TPR-like"/>
    <property type="match status" value="1"/>
</dbReference>
<organism evidence="3 4">
    <name type="scientific">Flavobacterium resistens</name>
    <dbReference type="NCBI Taxonomy" id="443612"/>
    <lineage>
        <taxon>Bacteria</taxon>
        <taxon>Pseudomonadati</taxon>
        <taxon>Bacteroidota</taxon>
        <taxon>Flavobacteriia</taxon>
        <taxon>Flavobacteriales</taxon>
        <taxon>Flavobacteriaceae</taxon>
        <taxon>Flavobacterium</taxon>
    </lineage>
</organism>
<keyword evidence="5" id="KW-1185">Reference proteome</keyword>
<evidence type="ECO:0000313" key="5">
    <source>
        <dbReference type="Proteomes" id="UP000468990"/>
    </source>
</evidence>
<dbReference type="AlphaFoldDB" id="A0A521C5R5"/>
<keyword evidence="1" id="KW-0732">Signal</keyword>
<evidence type="ECO:0000313" key="2">
    <source>
        <dbReference type="EMBL" id="MRX69565.1"/>
    </source>
</evidence>
<evidence type="ECO:0000313" key="4">
    <source>
        <dbReference type="Proteomes" id="UP000317289"/>
    </source>
</evidence>
<feature type="chain" id="PRO_5043205608" description="Tetratricopeptide repeat protein" evidence="1">
    <location>
        <begin position="19"/>
        <end position="384"/>
    </location>
</feature>
<proteinExistence type="predicted"/>
<evidence type="ECO:0008006" key="6">
    <source>
        <dbReference type="Google" id="ProtNLM"/>
    </source>
</evidence>
<dbReference type="Proteomes" id="UP000468990">
    <property type="component" value="Unassembled WGS sequence"/>
</dbReference>
<evidence type="ECO:0000313" key="3">
    <source>
        <dbReference type="EMBL" id="SMO54762.1"/>
    </source>
</evidence>
<dbReference type="RefSeq" id="WP_142450015.1">
    <property type="nucleotide sequence ID" value="NZ_FXTA01000002.1"/>
</dbReference>
<name>A0A521C5R5_9FLAO</name>
<accession>A0A521C5R5</accession>
<gene>
    <name evidence="2" type="ORF">GJU42_16450</name>
    <name evidence="3" type="ORF">SAMN06265349_102225</name>
</gene>
<feature type="signal peptide" evidence="1">
    <location>
        <begin position="1"/>
        <end position="18"/>
    </location>
</feature>
<protein>
    <recommendedName>
        <fullName evidence="6">Tetratricopeptide repeat protein</fullName>
    </recommendedName>
</protein>
<dbReference type="OrthoDB" id="997414at2"/>
<dbReference type="InterPro" id="IPR011990">
    <property type="entry name" value="TPR-like_helical_dom_sf"/>
</dbReference>
<sequence length="384" mass="43040">MKKAILFVLFMSFFGVKAQKVDLDRFYFNVNYQILPKEGVPYEKRTYSSTVKCGGAIQSYVDPATLNDKIRISGWKKVESGGTVQIELNLEDFVEKGATPGIRTDEKRDKDGKVISRKDYHFVTAKYATRGYAKVKGPVTPVAVVAKPVEQAKPAEAPPTTNRFLKNAVIKKDTTSASVVAAATEGFNLSFNGELEYKSSEYETSSAALKDFYINKGAIRDQMLRSFSDNSMSTFNSNVNSTYGYRAKSDNEILWILDAKSDEGKTQIEAIQAVKALFATMKADEPIDDLKSNMQPLIEYFDSLKTKYTEDNKPSRKMRYSAYFNLAVIYLMLDQPEKAITESEKLIENDYDKSDGKAIIEKANKLIASFKAAKTNTTHNPVLK</sequence>
<evidence type="ECO:0000256" key="1">
    <source>
        <dbReference type="SAM" id="SignalP"/>
    </source>
</evidence>
<reference evidence="3 4" key="1">
    <citation type="submission" date="2017-05" db="EMBL/GenBank/DDBJ databases">
        <authorList>
            <person name="Varghese N."/>
            <person name="Submissions S."/>
        </authorList>
    </citation>
    <scope>NUCLEOTIDE SEQUENCE [LARGE SCALE GENOMIC DNA]</scope>
    <source>
        <strain evidence="3 4">DSM 19382</strain>
    </source>
</reference>
<dbReference type="EMBL" id="WKKG01000009">
    <property type="protein sequence ID" value="MRX69565.1"/>
    <property type="molecule type" value="Genomic_DNA"/>
</dbReference>
<reference evidence="2 5" key="2">
    <citation type="submission" date="2019-11" db="EMBL/GenBank/DDBJ databases">
        <title>Flavobacterium resistens genome.</title>
        <authorList>
            <person name="Wilson V.M."/>
            <person name="Newman J.D."/>
        </authorList>
    </citation>
    <scope>NUCLEOTIDE SEQUENCE [LARGE SCALE GENOMIC DNA]</scope>
    <source>
        <strain evidence="2 5">DSM 19382</strain>
    </source>
</reference>
<dbReference type="Proteomes" id="UP000317289">
    <property type="component" value="Unassembled WGS sequence"/>
</dbReference>
<dbReference type="EMBL" id="FXTA01000002">
    <property type="protein sequence ID" value="SMO54762.1"/>
    <property type="molecule type" value="Genomic_DNA"/>
</dbReference>